<gene>
    <name evidence="2" type="ORF">C9I98_12650</name>
</gene>
<evidence type="ECO:0000313" key="3">
    <source>
        <dbReference type="Proteomes" id="UP000241771"/>
    </source>
</evidence>
<dbReference type="Proteomes" id="UP000241771">
    <property type="component" value="Unassembled WGS sequence"/>
</dbReference>
<protein>
    <submittedName>
        <fullName evidence="2">Uncharacterized protein</fullName>
    </submittedName>
</protein>
<organism evidence="2 3">
    <name type="scientific">Photobacterium sanctipauli</name>
    <dbReference type="NCBI Taxonomy" id="1342794"/>
    <lineage>
        <taxon>Bacteria</taxon>
        <taxon>Pseudomonadati</taxon>
        <taxon>Pseudomonadota</taxon>
        <taxon>Gammaproteobacteria</taxon>
        <taxon>Vibrionales</taxon>
        <taxon>Vibrionaceae</taxon>
        <taxon>Photobacterium</taxon>
    </lineage>
</organism>
<evidence type="ECO:0000313" key="2">
    <source>
        <dbReference type="EMBL" id="PSW19218.1"/>
    </source>
</evidence>
<proteinExistence type="predicted"/>
<evidence type="ECO:0000256" key="1">
    <source>
        <dbReference type="SAM" id="MobiDB-lite"/>
    </source>
</evidence>
<dbReference type="AlphaFoldDB" id="A0A2T3NSI4"/>
<name>A0A2T3NSI4_9GAMM</name>
<comment type="caution">
    <text evidence="2">The sequence shown here is derived from an EMBL/GenBank/DDBJ whole genome shotgun (WGS) entry which is preliminary data.</text>
</comment>
<accession>A0A2T3NSI4</accession>
<keyword evidence="3" id="KW-1185">Reference proteome</keyword>
<reference evidence="2 3" key="1">
    <citation type="submission" date="2018-01" db="EMBL/GenBank/DDBJ databases">
        <title>Whole genome sequencing of Histamine producing bacteria.</title>
        <authorList>
            <person name="Butler K."/>
        </authorList>
    </citation>
    <scope>NUCLEOTIDE SEQUENCE [LARGE SCALE GENOMIC DNA]</scope>
    <source>
        <strain evidence="2 3">DSM 100436</strain>
    </source>
</reference>
<feature type="region of interest" description="Disordered" evidence="1">
    <location>
        <begin position="52"/>
        <end position="84"/>
    </location>
</feature>
<sequence>MGDGIGITNMDARDMDIERFSPNHYAAGNTGYPASTIAPLPPTVEMTGFSGSRHYHEQQAAARSSKGQLPKNELGFPPLDSLYH</sequence>
<dbReference type="EMBL" id="PYMA01000007">
    <property type="protein sequence ID" value="PSW19218.1"/>
    <property type="molecule type" value="Genomic_DNA"/>
</dbReference>